<evidence type="ECO:0008006" key="3">
    <source>
        <dbReference type="Google" id="ProtNLM"/>
    </source>
</evidence>
<dbReference type="RefSeq" id="WP_187758458.1">
    <property type="nucleotide sequence ID" value="NZ_JBBWYZ010000006.1"/>
</dbReference>
<protein>
    <recommendedName>
        <fullName evidence="3">Transposase</fullName>
    </recommendedName>
</protein>
<sequence>MIYWYYGNDYLITFILTVDDMTAIPLSAWQQKQLETFITDWHHDYQIYGW</sequence>
<keyword evidence="2" id="KW-1185">Reference proteome</keyword>
<accession>A0ABU9EIJ6</accession>
<dbReference type="Proteomes" id="UP001387447">
    <property type="component" value="Unassembled WGS sequence"/>
</dbReference>
<organism evidence="1 2">
    <name type="scientific">Limnospira fusiformis PMC 851.14</name>
    <dbReference type="NCBI Taxonomy" id="2219512"/>
    <lineage>
        <taxon>Bacteria</taxon>
        <taxon>Bacillati</taxon>
        <taxon>Cyanobacteriota</taxon>
        <taxon>Cyanophyceae</taxon>
        <taxon>Oscillatoriophycideae</taxon>
        <taxon>Oscillatoriales</taxon>
        <taxon>Sirenicapillariaceae</taxon>
        <taxon>Limnospira</taxon>
    </lineage>
</organism>
<evidence type="ECO:0000313" key="1">
    <source>
        <dbReference type="EMBL" id="MEK9511760.1"/>
    </source>
</evidence>
<evidence type="ECO:0000313" key="2">
    <source>
        <dbReference type="Proteomes" id="UP001387447"/>
    </source>
</evidence>
<reference evidence="1 2" key="1">
    <citation type="journal article" date="2024" name="Front. Microbiol.">
        <title>Transcriptomic insights into the dominance of two phototrophs throughout the water column of a tropical hypersaline-alkaline crater lake (Dziani Dzaha, Mayotte).</title>
        <authorList>
            <person name="Duperron S."/>
            <person name="Halary S."/>
            <person name="Bouly J.-P."/>
            <person name="Roussel T."/>
            <person name="Hugoni M."/>
            <person name="Bruto M."/>
            <person name="Oger P."/>
            <person name="Duval C."/>
            <person name="Woo A."/>
            <person name="Jezequiel D."/>
            <person name="Ader M."/>
            <person name="Leboulanger C."/>
            <person name="Agogue H."/>
            <person name="Grossi V."/>
            <person name="Trousselier M."/>
            <person name="Bernard C."/>
        </authorList>
    </citation>
    <scope>NUCLEOTIDE SEQUENCE [LARGE SCALE GENOMIC DNA]</scope>
    <source>
        <strain evidence="1 2">PMC 851.14</strain>
    </source>
</reference>
<gene>
    <name evidence="1" type="ORF">AAEJ74_08655</name>
</gene>
<name>A0ABU9EIJ6_LIMFS</name>
<proteinExistence type="predicted"/>
<comment type="caution">
    <text evidence="1">The sequence shown here is derived from an EMBL/GenBank/DDBJ whole genome shotgun (WGS) entry which is preliminary data.</text>
</comment>
<dbReference type="EMBL" id="JBBWYZ010000006">
    <property type="protein sequence ID" value="MEK9511760.1"/>
    <property type="molecule type" value="Genomic_DNA"/>
</dbReference>